<dbReference type="STRING" id="929558.SMGD1_0818"/>
<dbReference type="RefSeq" id="WP_008338888.1">
    <property type="nucleotide sequence ID" value="NZ_AFRZ01000001.1"/>
</dbReference>
<accession>B6BM77</accession>
<keyword evidence="1" id="KW-0812">Transmembrane</keyword>
<dbReference type="HOGENOM" id="CLU_140209_0_0_7"/>
<feature type="transmembrane region" description="Helical" evidence="1">
    <location>
        <begin position="20"/>
        <end position="41"/>
    </location>
</feature>
<dbReference type="PATRIC" id="fig|929558.5.peg.817"/>
<keyword evidence="1" id="KW-1133">Transmembrane helix</keyword>
<dbReference type="AlphaFoldDB" id="B6BM77"/>
<accession>H1FX35</accession>
<evidence type="ECO:0000313" key="3">
    <source>
        <dbReference type="Proteomes" id="UP000006431"/>
    </source>
</evidence>
<name>B6BM77_SULGG</name>
<gene>
    <name evidence="2" type="ORF">SMGD1_0818</name>
</gene>
<evidence type="ECO:0000313" key="2">
    <source>
        <dbReference type="EMBL" id="EHP29345.1"/>
    </source>
</evidence>
<comment type="caution">
    <text evidence="2">The sequence shown here is derived from an EMBL/GenBank/DDBJ whole genome shotgun (WGS) entry which is preliminary data.</text>
</comment>
<evidence type="ECO:0000256" key="1">
    <source>
        <dbReference type="SAM" id="Phobius"/>
    </source>
</evidence>
<protein>
    <recommendedName>
        <fullName evidence="4">Type II secretion system protein</fullName>
    </recommendedName>
</protein>
<keyword evidence="1" id="KW-0472">Membrane</keyword>
<dbReference type="EMBL" id="AFRZ01000001">
    <property type="protein sequence ID" value="EHP29345.1"/>
    <property type="molecule type" value="Genomic_DNA"/>
</dbReference>
<organism evidence="2 3">
    <name type="scientific">Sulfurimonas gotlandica (strain DSM 19862 / JCM 16533 / GD1)</name>
    <dbReference type="NCBI Taxonomy" id="929558"/>
    <lineage>
        <taxon>Bacteria</taxon>
        <taxon>Pseudomonadati</taxon>
        <taxon>Campylobacterota</taxon>
        <taxon>Epsilonproteobacteria</taxon>
        <taxon>Campylobacterales</taxon>
        <taxon>Sulfurimonadaceae</taxon>
        <taxon>Sulfurimonas</taxon>
    </lineage>
</organism>
<sequence length="158" mass="17466">MQRKNNLLRTSHIGKRNGIAMIMAITVLVIIATIMALSLSLTTQTSKRTTDLYLYEQSVLLSHSAAEYALLKMSQTAQCTLSNLNFNHGAGNLYNINVDMRYISVIGTTCQINANALGLEYTNVVTNETSGTVLMDITVTTTAGNEPIRYFRRSIQKL</sequence>
<dbReference type="OrthoDB" id="5372904at2"/>
<keyword evidence="3" id="KW-1185">Reference proteome</keyword>
<reference evidence="2 3" key="1">
    <citation type="journal article" date="2012" name="Proc. Natl. Acad. Sci. U.S.A.">
        <title>Genome and physiology of a model Epsilonproteobacterium responsible for sulfide detoxification in marine oxygen depletion zones.</title>
        <authorList>
            <person name="Grote J."/>
            <person name="Schott T."/>
            <person name="Bruckner C.G."/>
            <person name="Glockner F.O."/>
            <person name="Jost G."/>
            <person name="Teeling H."/>
            <person name="Labrenz M."/>
            <person name="Jurgens K."/>
        </authorList>
    </citation>
    <scope>NUCLEOTIDE SEQUENCE [LARGE SCALE GENOMIC DNA]</scope>
    <source>
        <strain evidence="2 3">GD1</strain>
    </source>
</reference>
<dbReference type="Proteomes" id="UP000006431">
    <property type="component" value="Unassembled WGS sequence"/>
</dbReference>
<evidence type="ECO:0008006" key="4">
    <source>
        <dbReference type="Google" id="ProtNLM"/>
    </source>
</evidence>
<proteinExistence type="predicted"/>